<dbReference type="EnsemblProtists" id="EKX52302">
    <property type="protein sequence ID" value="EKX52302"/>
    <property type="gene ID" value="GUITHDRAFT_102205"/>
</dbReference>
<name>L1JVB0_GUITC</name>
<dbReference type="GO" id="GO:0031410">
    <property type="term" value="C:cytoplasmic vesicle"/>
    <property type="evidence" value="ECO:0007669"/>
    <property type="project" value="UniProtKB-KW"/>
</dbReference>
<dbReference type="OrthoDB" id="10510396at2759"/>
<dbReference type="EMBL" id="JH992973">
    <property type="protein sequence ID" value="EKX52302.1"/>
    <property type="molecule type" value="Genomic_DNA"/>
</dbReference>
<dbReference type="AlphaFoldDB" id="L1JVB0"/>
<dbReference type="KEGG" id="gtt:GUITHDRAFT_102205"/>
<dbReference type="GeneID" id="17308914"/>
<dbReference type="GO" id="GO:0005789">
    <property type="term" value="C:endoplasmic reticulum membrane"/>
    <property type="evidence" value="ECO:0007669"/>
    <property type="project" value="TreeGrafter"/>
</dbReference>
<dbReference type="GO" id="GO:0070072">
    <property type="term" value="P:vacuolar proton-transporting V-type ATPase complex assembly"/>
    <property type="evidence" value="ECO:0007669"/>
    <property type="project" value="InterPro"/>
</dbReference>
<dbReference type="HOGENOM" id="CLU_2163251_0_0_1"/>
<keyword evidence="5" id="KW-0968">Cytoplasmic vesicle</keyword>
<sequence>MSTQTIKDILVRPENRPAFVLLMKSTVAMIVFPVAVYYFCFLFLFNKGGIIDLSDDLNNRVNYSGFAAVAAVQVVIAFHVILAFRQDAYEIEQENRARGNTGAQQGDKKSD</sequence>
<dbReference type="PANTHER" id="PTHR31792:SF3">
    <property type="entry name" value="VACUOLAR ATPASE ASSEMBLY INTEGRAL MEMBRANE PROTEIN VMA21"/>
    <property type="match status" value="1"/>
</dbReference>
<keyword evidence="1 6" id="KW-0812">Transmembrane</keyword>
<evidence type="ECO:0000256" key="2">
    <source>
        <dbReference type="ARBA" id="ARBA00022824"/>
    </source>
</evidence>
<reference evidence="7 9" key="1">
    <citation type="journal article" date="2012" name="Nature">
        <title>Algal genomes reveal evolutionary mosaicism and the fate of nucleomorphs.</title>
        <authorList>
            <consortium name="DOE Joint Genome Institute"/>
            <person name="Curtis B.A."/>
            <person name="Tanifuji G."/>
            <person name="Burki F."/>
            <person name="Gruber A."/>
            <person name="Irimia M."/>
            <person name="Maruyama S."/>
            <person name="Arias M.C."/>
            <person name="Ball S.G."/>
            <person name="Gile G.H."/>
            <person name="Hirakawa Y."/>
            <person name="Hopkins J.F."/>
            <person name="Kuo A."/>
            <person name="Rensing S.A."/>
            <person name="Schmutz J."/>
            <person name="Symeonidi A."/>
            <person name="Elias M."/>
            <person name="Eveleigh R.J."/>
            <person name="Herman E.K."/>
            <person name="Klute M.J."/>
            <person name="Nakayama T."/>
            <person name="Obornik M."/>
            <person name="Reyes-Prieto A."/>
            <person name="Armbrust E.V."/>
            <person name="Aves S.J."/>
            <person name="Beiko R.G."/>
            <person name="Coutinho P."/>
            <person name="Dacks J.B."/>
            <person name="Durnford D.G."/>
            <person name="Fast N.M."/>
            <person name="Green B.R."/>
            <person name="Grisdale C.J."/>
            <person name="Hempel F."/>
            <person name="Henrissat B."/>
            <person name="Hoppner M.P."/>
            <person name="Ishida K."/>
            <person name="Kim E."/>
            <person name="Koreny L."/>
            <person name="Kroth P.G."/>
            <person name="Liu Y."/>
            <person name="Malik S.B."/>
            <person name="Maier U.G."/>
            <person name="McRose D."/>
            <person name="Mock T."/>
            <person name="Neilson J.A."/>
            <person name="Onodera N.T."/>
            <person name="Poole A.M."/>
            <person name="Pritham E.J."/>
            <person name="Richards T.A."/>
            <person name="Rocap G."/>
            <person name="Roy S.W."/>
            <person name="Sarai C."/>
            <person name="Schaack S."/>
            <person name="Shirato S."/>
            <person name="Slamovits C.H."/>
            <person name="Spencer D.F."/>
            <person name="Suzuki S."/>
            <person name="Worden A.Z."/>
            <person name="Zauner S."/>
            <person name="Barry K."/>
            <person name="Bell C."/>
            <person name="Bharti A.K."/>
            <person name="Crow J.A."/>
            <person name="Grimwood J."/>
            <person name="Kramer R."/>
            <person name="Lindquist E."/>
            <person name="Lucas S."/>
            <person name="Salamov A."/>
            <person name="McFadden G.I."/>
            <person name="Lane C.E."/>
            <person name="Keeling P.J."/>
            <person name="Gray M.W."/>
            <person name="Grigoriev I.V."/>
            <person name="Archibald J.M."/>
        </authorList>
    </citation>
    <scope>NUCLEOTIDE SEQUENCE</scope>
    <source>
        <strain evidence="7 9">CCMP2712</strain>
    </source>
</reference>
<keyword evidence="9" id="KW-1185">Reference proteome</keyword>
<gene>
    <name evidence="7" type="ORF">GUITHDRAFT_102205</name>
</gene>
<dbReference type="RefSeq" id="XP_005839282.1">
    <property type="nucleotide sequence ID" value="XM_005839225.1"/>
</dbReference>
<feature type="transmembrane region" description="Helical" evidence="6">
    <location>
        <begin position="21"/>
        <end position="45"/>
    </location>
</feature>
<evidence type="ECO:0008006" key="10">
    <source>
        <dbReference type="Google" id="ProtNLM"/>
    </source>
</evidence>
<dbReference type="Proteomes" id="UP000011087">
    <property type="component" value="Unassembled WGS sequence"/>
</dbReference>
<dbReference type="PaxDb" id="55529-EKX52302"/>
<protein>
    <recommendedName>
        <fullName evidence="10">Vacuolar ATPase assembly integral membrane protein VMA21 homolog</fullName>
    </recommendedName>
</protein>
<reference evidence="8" key="3">
    <citation type="submission" date="2016-03" db="UniProtKB">
        <authorList>
            <consortium name="EnsemblProtists"/>
        </authorList>
    </citation>
    <scope>IDENTIFICATION</scope>
</reference>
<evidence type="ECO:0000256" key="1">
    <source>
        <dbReference type="ARBA" id="ARBA00022692"/>
    </source>
</evidence>
<evidence type="ECO:0000256" key="4">
    <source>
        <dbReference type="ARBA" id="ARBA00023136"/>
    </source>
</evidence>
<reference evidence="9" key="2">
    <citation type="submission" date="2012-11" db="EMBL/GenBank/DDBJ databases">
        <authorList>
            <person name="Kuo A."/>
            <person name="Curtis B.A."/>
            <person name="Tanifuji G."/>
            <person name="Burki F."/>
            <person name="Gruber A."/>
            <person name="Irimia M."/>
            <person name="Maruyama S."/>
            <person name="Arias M.C."/>
            <person name="Ball S.G."/>
            <person name="Gile G.H."/>
            <person name="Hirakawa Y."/>
            <person name="Hopkins J.F."/>
            <person name="Rensing S.A."/>
            <person name="Schmutz J."/>
            <person name="Symeonidi A."/>
            <person name="Elias M."/>
            <person name="Eveleigh R.J."/>
            <person name="Herman E.K."/>
            <person name="Klute M.J."/>
            <person name="Nakayama T."/>
            <person name="Obornik M."/>
            <person name="Reyes-Prieto A."/>
            <person name="Armbrust E.V."/>
            <person name="Aves S.J."/>
            <person name="Beiko R.G."/>
            <person name="Coutinho P."/>
            <person name="Dacks J.B."/>
            <person name="Durnford D.G."/>
            <person name="Fast N.M."/>
            <person name="Green B.R."/>
            <person name="Grisdale C."/>
            <person name="Hempe F."/>
            <person name="Henrissat B."/>
            <person name="Hoppner M.P."/>
            <person name="Ishida K.-I."/>
            <person name="Kim E."/>
            <person name="Koreny L."/>
            <person name="Kroth P.G."/>
            <person name="Liu Y."/>
            <person name="Malik S.-B."/>
            <person name="Maier U.G."/>
            <person name="McRose D."/>
            <person name="Mock T."/>
            <person name="Neilson J.A."/>
            <person name="Onodera N.T."/>
            <person name="Poole A.M."/>
            <person name="Pritham E.J."/>
            <person name="Richards T.A."/>
            <person name="Rocap G."/>
            <person name="Roy S.W."/>
            <person name="Sarai C."/>
            <person name="Schaack S."/>
            <person name="Shirato S."/>
            <person name="Slamovits C.H."/>
            <person name="Spencer D.F."/>
            <person name="Suzuki S."/>
            <person name="Worden A.Z."/>
            <person name="Zauner S."/>
            <person name="Barry K."/>
            <person name="Bell C."/>
            <person name="Bharti A.K."/>
            <person name="Crow J.A."/>
            <person name="Grimwood J."/>
            <person name="Kramer R."/>
            <person name="Lindquist E."/>
            <person name="Lucas S."/>
            <person name="Salamov A."/>
            <person name="McFadden G.I."/>
            <person name="Lane C.E."/>
            <person name="Keeling P.J."/>
            <person name="Gray M.W."/>
            <person name="Grigoriev I.V."/>
            <person name="Archibald J.M."/>
        </authorList>
    </citation>
    <scope>NUCLEOTIDE SEQUENCE</scope>
    <source>
        <strain evidence="9">CCMP2712</strain>
    </source>
</reference>
<keyword evidence="3 6" id="KW-1133">Transmembrane helix</keyword>
<evidence type="ECO:0000313" key="7">
    <source>
        <dbReference type="EMBL" id="EKX52302.1"/>
    </source>
</evidence>
<dbReference type="InterPro" id="IPR019013">
    <property type="entry name" value="Vma21"/>
</dbReference>
<evidence type="ECO:0000256" key="5">
    <source>
        <dbReference type="ARBA" id="ARBA00023329"/>
    </source>
</evidence>
<keyword evidence="2" id="KW-0256">Endoplasmic reticulum</keyword>
<accession>L1JVB0</accession>
<dbReference type="PANTHER" id="PTHR31792">
    <property type="entry name" value="VACUOLAR ATPASE ASSEMBLY INTEGRAL MEMBRANE PROTEIN VMA21"/>
    <property type="match status" value="1"/>
</dbReference>
<proteinExistence type="predicted"/>
<dbReference type="Pfam" id="PF09446">
    <property type="entry name" value="VMA21"/>
    <property type="match status" value="1"/>
</dbReference>
<evidence type="ECO:0000256" key="6">
    <source>
        <dbReference type="SAM" id="Phobius"/>
    </source>
</evidence>
<evidence type="ECO:0000313" key="8">
    <source>
        <dbReference type="EnsemblProtists" id="EKX52302"/>
    </source>
</evidence>
<evidence type="ECO:0000256" key="3">
    <source>
        <dbReference type="ARBA" id="ARBA00022989"/>
    </source>
</evidence>
<keyword evidence="4 6" id="KW-0472">Membrane</keyword>
<evidence type="ECO:0000313" key="9">
    <source>
        <dbReference type="Proteomes" id="UP000011087"/>
    </source>
</evidence>
<organism evidence="7">
    <name type="scientific">Guillardia theta (strain CCMP2712)</name>
    <name type="common">Cryptophyte</name>
    <dbReference type="NCBI Taxonomy" id="905079"/>
    <lineage>
        <taxon>Eukaryota</taxon>
        <taxon>Cryptophyceae</taxon>
        <taxon>Pyrenomonadales</taxon>
        <taxon>Geminigeraceae</taxon>
        <taxon>Guillardia</taxon>
    </lineage>
</organism>
<feature type="transmembrane region" description="Helical" evidence="6">
    <location>
        <begin position="65"/>
        <end position="84"/>
    </location>
</feature>